<feature type="compositionally biased region" description="Basic and acidic residues" evidence="1">
    <location>
        <begin position="79"/>
        <end position="88"/>
    </location>
</feature>
<evidence type="ECO:0000313" key="3">
    <source>
        <dbReference type="RefSeq" id="XP_004415970.1"/>
    </source>
</evidence>
<accession>A0A9B0HD00</accession>
<evidence type="ECO:0000256" key="1">
    <source>
        <dbReference type="SAM" id="MobiDB-lite"/>
    </source>
</evidence>
<feature type="compositionally biased region" description="Low complexity" evidence="1">
    <location>
        <begin position="89"/>
        <end position="106"/>
    </location>
</feature>
<feature type="region of interest" description="Disordered" evidence="1">
    <location>
        <begin position="50"/>
        <end position="122"/>
    </location>
</feature>
<keyword evidence="2" id="KW-1185">Reference proteome</keyword>
<name>A0A9B0HD00_ODORO</name>
<evidence type="ECO:0000313" key="2">
    <source>
        <dbReference type="Proteomes" id="UP000245340"/>
    </source>
</evidence>
<feature type="compositionally biased region" description="Low complexity" evidence="1">
    <location>
        <begin position="52"/>
        <end position="66"/>
    </location>
</feature>
<organism evidence="2 3">
    <name type="scientific">Odobenus rosmarus divergens</name>
    <name type="common">Pacific walrus</name>
    <dbReference type="NCBI Taxonomy" id="9708"/>
    <lineage>
        <taxon>Eukaryota</taxon>
        <taxon>Metazoa</taxon>
        <taxon>Chordata</taxon>
        <taxon>Craniata</taxon>
        <taxon>Vertebrata</taxon>
        <taxon>Euteleostomi</taxon>
        <taxon>Mammalia</taxon>
        <taxon>Eutheria</taxon>
        <taxon>Laurasiatheria</taxon>
        <taxon>Carnivora</taxon>
        <taxon>Caniformia</taxon>
        <taxon>Pinnipedia</taxon>
        <taxon>Odobenidae</taxon>
        <taxon>Odobenus</taxon>
    </lineage>
</organism>
<protein>
    <submittedName>
        <fullName evidence="3">Uncharacterized protein LOC101364777</fullName>
    </submittedName>
</protein>
<gene>
    <name evidence="3" type="primary">LOC101364777</name>
</gene>
<dbReference type="Proteomes" id="UP000245340">
    <property type="component" value="Unplaced"/>
</dbReference>
<dbReference type="RefSeq" id="XP_004415970.1">
    <property type="nucleotide sequence ID" value="XM_004415913.1"/>
</dbReference>
<proteinExistence type="predicted"/>
<sequence length="191" mass="20311">MCVCAALEHRPRGADWAGGARRGKPLANLLPLSPVDVGAGSVPRRAEGQIVPAAAPRAPPRLASPRPGLPGPGGPGRQGEGRPLRLLDPRSPLRGLMSGLSSLGKSPGRKRGGKEGSTEIIPGAPTTWHVTFAPPSCHHSEIHLAADLREEREFGTFESFSHHHLVFLSELYLELRWRKSPAKSGIGDNSC</sequence>
<dbReference type="AlphaFoldDB" id="A0A9B0HD00"/>
<reference evidence="3" key="1">
    <citation type="submission" date="2025-08" db="UniProtKB">
        <authorList>
            <consortium name="RefSeq"/>
        </authorList>
    </citation>
    <scope>IDENTIFICATION</scope>
</reference>